<accession>A0ABP5LYZ5</accession>
<keyword evidence="9" id="KW-1185">Reference proteome</keyword>
<dbReference type="InterPro" id="IPR013249">
    <property type="entry name" value="RNA_pol_sigma70_r4_t2"/>
</dbReference>
<dbReference type="InterPro" id="IPR007627">
    <property type="entry name" value="RNA_pol_sigma70_r2"/>
</dbReference>
<evidence type="ECO:0000259" key="6">
    <source>
        <dbReference type="Pfam" id="PF04542"/>
    </source>
</evidence>
<evidence type="ECO:0000256" key="1">
    <source>
        <dbReference type="ARBA" id="ARBA00010641"/>
    </source>
</evidence>
<dbReference type="NCBIfam" id="TIGR02937">
    <property type="entry name" value="sigma70-ECF"/>
    <property type="match status" value="1"/>
</dbReference>
<name>A0ABP5LYZ5_9ACTN</name>
<evidence type="ECO:0000259" key="7">
    <source>
        <dbReference type="Pfam" id="PF08281"/>
    </source>
</evidence>
<evidence type="ECO:0000256" key="3">
    <source>
        <dbReference type="ARBA" id="ARBA00023082"/>
    </source>
</evidence>
<comment type="similarity">
    <text evidence="1">Belongs to the sigma-70 factor family. ECF subfamily.</text>
</comment>
<reference evidence="9" key="1">
    <citation type="journal article" date="2019" name="Int. J. Syst. Evol. Microbiol.">
        <title>The Global Catalogue of Microorganisms (GCM) 10K type strain sequencing project: providing services to taxonomists for standard genome sequencing and annotation.</title>
        <authorList>
            <consortium name="The Broad Institute Genomics Platform"/>
            <consortium name="The Broad Institute Genome Sequencing Center for Infectious Disease"/>
            <person name="Wu L."/>
            <person name="Ma J."/>
        </authorList>
    </citation>
    <scope>NUCLEOTIDE SEQUENCE [LARGE SCALE GENOMIC DNA]</scope>
    <source>
        <strain evidence="9">JCM 16022</strain>
    </source>
</reference>
<keyword evidence="4" id="KW-0238">DNA-binding</keyword>
<evidence type="ECO:0000256" key="4">
    <source>
        <dbReference type="ARBA" id="ARBA00023125"/>
    </source>
</evidence>
<dbReference type="PANTHER" id="PTHR43133">
    <property type="entry name" value="RNA POLYMERASE ECF-TYPE SIGMA FACTO"/>
    <property type="match status" value="1"/>
</dbReference>
<dbReference type="SUPFAM" id="SSF88659">
    <property type="entry name" value="Sigma3 and sigma4 domains of RNA polymerase sigma factors"/>
    <property type="match status" value="1"/>
</dbReference>
<organism evidence="8 9">
    <name type="scientific">Nocardioides koreensis</name>
    <dbReference type="NCBI Taxonomy" id="433651"/>
    <lineage>
        <taxon>Bacteria</taxon>
        <taxon>Bacillati</taxon>
        <taxon>Actinomycetota</taxon>
        <taxon>Actinomycetes</taxon>
        <taxon>Propionibacteriales</taxon>
        <taxon>Nocardioidaceae</taxon>
        <taxon>Nocardioides</taxon>
    </lineage>
</organism>
<feature type="domain" description="RNA polymerase sigma factor 70 region 4 type 2" evidence="7">
    <location>
        <begin position="102"/>
        <end position="154"/>
    </location>
</feature>
<dbReference type="InterPro" id="IPR013325">
    <property type="entry name" value="RNA_pol_sigma_r2"/>
</dbReference>
<dbReference type="NCBIfam" id="TIGR02983">
    <property type="entry name" value="SigE-fam_strep"/>
    <property type="match status" value="1"/>
</dbReference>
<dbReference type="Proteomes" id="UP001501771">
    <property type="component" value="Unassembled WGS sequence"/>
</dbReference>
<sequence length="174" mass="19619">MSGPDRGQPGFEEFVAARRQALLRTAYLLTGSHEDAEDLVQVALVKAVPHWSRIADHPEPYVRKILARESVSRWRRRRWRELTTDELPDRATTPGLDHGDRLALRDALALLAPRQRAVIVLRYFDDLTERQAAEALGIGVGTVKSQTRDALARLRQLVPDVDETPDSTPTPLTR</sequence>
<proteinExistence type="inferred from homology"/>
<dbReference type="InterPro" id="IPR014284">
    <property type="entry name" value="RNA_pol_sigma-70_dom"/>
</dbReference>
<dbReference type="InterPro" id="IPR036388">
    <property type="entry name" value="WH-like_DNA-bd_sf"/>
</dbReference>
<comment type="caution">
    <text evidence="8">The sequence shown here is derived from an EMBL/GenBank/DDBJ whole genome shotgun (WGS) entry which is preliminary data.</text>
</comment>
<dbReference type="RefSeq" id="WP_344158239.1">
    <property type="nucleotide sequence ID" value="NZ_BAAAQR010000023.1"/>
</dbReference>
<keyword evidence="2" id="KW-0805">Transcription regulation</keyword>
<dbReference type="EMBL" id="BAAAQR010000023">
    <property type="protein sequence ID" value="GAA2156747.1"/>
    <property type="molecule type" value="Genomic_DNA"/>
</dbReference>
<gene>
    <name evidence="8" type="ORF">GCM10009844_45210</name>
</gene>
<dbReference type="Gene3D" id="1.10.1740.10">
    <property type="match status" value="1"/>
</dbReference>
<evidence type="ECO:0000313" key="9">
    <source>
        <dbReference type="Proteomes" id="UP001501771"/>
    </source>
</evidence>
<keyword evidence="3" id="KW-0731">Sigma factor</keyword>
<evidence type="ECO:0000256" key="2">
    <source>
        <dbReference type="ARBA" id="ARBA00023015"/>
    </source>
</evidence>
<dbReference type="PANTHER" id="PTHR43133:SF50">
    <property type="entry name" value="ECF RNA POLYMERASE SIGMA FACTOR SIGM"/>
    <property type="match status" value="1"/>
</dbReference>
<dbReference type="InterPro" id="IPR013324">
    <property type="entry name" value="RNA_pol_sigma_r3/r4-like"/>
</dbReference>
<dbReference type="InterPro" id="IPR039425">
    <property type="entry name" value="RNA_pol_sigma-70-like"/>
</dbReference>
<evidence type="ECO:0000256" key="5">
    <source>
        <dbReference type="ARBA" id="ARBA00023163"/>
    </source>
</evidence>
<evidence type="ECO:0000313" key="8">
    <source>
        <dbReference type="EMBL" id="GAA2156747.1"/>
    </source>
</evidence>
<dbReference type="Pfam" id="PF04542">
    <property type="entry name" value="Sigma70_r2"/>
    <property type="match status" value="1"/>
</dbReference>
<feature type="domain" description="RNA polymerase sigma-70 region 2" evidence="6">
    <location>
        <begin position="15"/>
        <end position="80"/>
    </location>
</feature>
<protein>
    <submittedName>
        <fullName evidence="8">SigE family RNA polymerase sigma factor</fullName>
    </submittedName>
</protein>
<keyword evidence="5" id="KW-0804">Transcription</keyword>
<dbReference type="InterPro" id="IPR014325">
    <property type="entry name" value="RNA_pol_sigma-E_actinobac"/>
</dbReference>
<dbReference type="CDD" id="cd06171">
    <property type="entry name" value="Sigma70_r4"/>
    <property type="match status" value="1"/>
</dbReference>
<dbReference type="Gene3D" id="1.10.10.10">
    <property type="entry name" value="Winged helix-like DNA-binding domain superfamily/Winged helix DNA-binding domain"/>
    <property type="match status" value="1"/>
</dbReference>
<dbReference type="SUPFAM" id="SSF88946">
    <property type="entry name" value="Sigma2 domain of RNA polymerase sigma factors"/>
    <property type="match status" value="1"/>
</dbReference>
<dbReference type="Pfam" id="PF08281">
    <property type="entry name" value="Sigma70_r4_2"/>
    <property type="match status" value="1"/>
</dbReference>